<dbReference type="EMBL" id="UXEP01000012">
    <property type="protein sequence ID" value="VDC42543.1"/>
    <property type="molecule type" value="Genomic_DNA"/>
</dbReference>
<dbReference type="Proteomes" id="UP000280759">
    <property type="component" value="Unassembled WGS sequence"/>
</dbReference>
<evidence type="ECO:0000313" key="8">
    <source>
        <dbReference type="EMBL" id="VDC42543.1"/>
    </source>
</evidence>
<keyword evidence="3" id="KW-0133">Cell shape</keyword>
<evidence type="ECO:0000256" key="6">
    <source>
        <dbReference type="ARBA" id="ARBA00023316"/>
    </source>
</evidence>
<dbReference type="GO" id="GO:0016755">
    <property type="term" value="F:aminoacyltransferase activity"/>
    <property type="evidence" value="ECO:0007669"/>
    <property type="project" value="InterPro"/>
</dbReference>
<dbReference type="GO" id="GO:0008360">
    <property type="term" value="P:regulation of cell shape"/>
    <property type="evidence" value="ECO:0007669"/>
    <property type="project" value="UniProtKB-KW"/>
</dbReference>
<dbReference type="RefSeq" id="WP_125074218.1">
    <property type="nucleotide sequence ID" value="NZ_CP053792.1"/>
</dbReference>
<dbReference type="GO" id="GO:0071555">
    <property type="term" value="P:cell wall organization"/>
    <property type="evidence" value="ECO:0007669"/>
    <property type="project" value="UniProtKB-KW"/>
</dbReference>
<keyword evidence="5 8" id="KW-0012">Acyltransferase</keyword>
<evidence type="ECO:0000256" key="3">
    <source>
        <dbReference type="ARBA" id="ARBA00022960"/>
    </source>
</evidence>
<dbReference type="PROSITE" id="PS51191">
    <property type="entry name" value="FEMABX"/>
    <property type="match status" value="1"/>
</dbReference>
<gene>
    <name evidence="8" type="primary">femX_1</name>
    <name evidence="8" type="ORF">FMV2238Y02_09910</name>
</gene>
<feature type="coiled-coil region" evidence="7">
    <location>
        <begin position="237"/>
        <end position="297"/>
    </location>
</feature>
<dbReference type="AlphaFoldDB" id="A0A3P5XP91"/>
<evidence type="ECO:0000313" key="9">
    <source>
        <dbReference type="Proteomes" id="UP000280759"/>
    </source>
</evidence>
<evidence type="ECO:0000256" key="2">
    <source>
        <dbReference type="ARBA" id="ARBA00022679"/>
    </source>
</evidence>
<dbReference type="InterPro" id="IPR003447">
    <property type="entry name" value="FEMABX"/>
</dbReference>
<accession>A0A3P5XP91</accession>
<dbReference type="InterPro" id="IPR050644">
    <property type="entry name" value="PG_Glycine_Bridge_Synth"/>
</dbReference>
<evidence type="ECO:0000256" key="4">
    <source>
        <dbReference type="ARBA" id="ARBA00022984"/>
    </source>
</evidence>
<dbReference type="PANTHER" id="PTHR36174:SF1">
    <property type="entry name" value="LIPID II:GLYCINE GLYCYLTRANSFERASE"/>
    <property type="match status" value="1"/>
</dbReference>
<dbReference type="InterPro" id="IPR016181">
    <property type="entry name" value="Acyl_CoA_acyltransferase"/>
</dbReference>
<dbReference type="Gene3D" id="1.20.58.90">
    <property type="match status" value="1"/>
</dbReference>
<keyword evidence="4" id="KW-0573">Peptidoglycan synthesis</keyword>
<sequence length="408" mass="46022">MYTYKIGISSEAHDQFVLAQPQADLLQSSNWGKVKDNWEHERIGFYEDGIQVAAAACLIRKLPLGFTVIYIPRGPIMDYANFELLDFVVKTLKTFGKSKRALFVKIDPSLVIKQTLGGKKSEENEFTPSIITFLKKLGVEWSGRTKELEDTIQPRVQANIYAKDFDFDSLPKKAKQSIRTATNKGVNITIGGTELLDDFSTLMKKTEGRKGIILRGKSYYQKLLNTYAGHSYITMANLELSEQKELLTQQLNKALAERARLTDMSKPSKVAENQRTIERLQKDLTTLSEQLAQGKTRIPLAATLTLIYGDTSENLYAGMDDDYRNYQAALLTWYETATEAFKRGCRWHNLGGVENQLDGGLYHFKARLNPTIEEFAGEFNIPVGLVSTLAILAYNLRKKLRSTTNGTN</sequence>
<dbReference type="SUPFAM" id="SSF55729">
    <property type="entry name" value="Acyl-CoA N-acyltransferases (Nat)"/>
    <property type="match status" value="2"/>
</dbReference>
<dbReference type="GO" id="GO:0009252">
    <property type="term" value="P:peptidoglycan biosynthetic process"/>
    <property type="evidence" value="ECO:0007669"/>
    <property type="project" value="UniProtKB-KW"/>
</dbReference>
<keyword evidence="6" id="KW-0961">Cell wall biogenesis/degradation</keyword>
<dbReference type="EC" id="2.3.2.16" evidence="8"/>
<reference evidence="8 9" key="1">
    <citation type="submission" date="2018-10" db="EMBL/GenBank/DDBJ databases">
        <authorList>
            <consortium name="Molecular Microbiology and Infection Unit (UMMI)"/>
            <person name="Machado M."/>
        </authorList>
    </citation>
    <scope>NUCLEOTIDE SEQUENCE [LARGE SCALE GENOMIC DNA]</scope>
    <source>
        <strain evidence="8">FMV2238.02</strain>
    </source>
</reference>
<comment type="similarity">
    <text evidence="1">Belongs to the FemABX family.</text>
</comment>
<evidence type="ECO:0000256" key="1">
    <source>
        <dbReference type="ARBA" id="ARBA00009943"/>
    </source>
</evidence>
<name>A0A3P5XP91_STRCB</name>
<evidence type="ECO:0000256" key="7">
    <source>
        <dbReference type="SAM" id="Coils"/>
    </source>
</evidence>
<organism evidence="8 9">
    <name type="scientific">Streptococcus canis</name>
    <dbReference type="NCBI Taxonomy" id="1329"/>
    <lineage>
        <taxon>Bacteria</taxon>
        <taxon>Bacillati</taxon>
        <taxon>Bacillota</taxon>
        <taxon>Bacilli</taxon>
        <taxon>Lactobacillales</taxon>
        <taxon>Streptococcaceae</taxon>
        <taxon>Streptococcus</taxon>
    </lineage>
</organism>
<dbReference type="Pfam" id="PF02388">
    <property type="entry name" value="FemAB"/>
    <property type="match status" value="1"/>
</dbReference>
<evidence type="ECO:0000256" key="5">
    <source>
        <dbReference type="ARBA" id="ARBA00023315"/>
    </source>
</evidence>
<dbReference type="PANTHER" id="PTHR36174">
    <property type="entry name" value="LIPID II:GLYCINE GLYCYLTRANSFERASE"/>
    <property type="match status" value="1"/>
</dbReference>
<keyword evidence="2 8" id="KW-0808">Transferase</keyword>
<keyword evidence="9" id="KW-1185">Reference proteome</keyword>
<dbReference type="Gene3D" id="3.40.630.30">
    <property type="match status" value="2"/>
</dbReference>
<protein>
    <submittedName>
        <fullName evidence="8">Lipid II:glycine glycyltransferase</fullName>
        <ecNumber evidence="8">2.3.2.16</ecNumber>
    </submittedName>
</protein>
<proteinExistence type="inferred from homology"/>
<keyword evidence="7" id="KW-0175">Coiled coil</keyword>